<dbReference type="Gene3D" id="3.10.50.40">
    <property type="match status" value="1"/>
</dbReference>
<gene>
    <name evidence="1" type="ORF">H9982_05575</name>
</gene>
<dbReference type="GO" id="GO:0003755">
    <property type="term" value="F:peptidyl-prolyl cis-trans isomerase activity"/>
    <property type="evidence" value="ECO:0007669"/>
    <property type="project" value="InterPro"/>
</dbReference>
<reference evidence="1" key="1">
    <citation type="journal article" date="2021" name="PeerJ">
        <title>Extensive microbial diversity within the chicken gut microbiome revealed by metagenomics and culture.</title>
        <authorList>
            <person name="Gilroy R."/>
            <person name="Ravi A."/>
            <person name="Getino M."/>
            <person name="Pursley I."/>
            <person name="Horton D.L."/>
            <person name="Alikhan N.F."/>
            <person name="Baker D."/>
            <person name="Gharbi K."/>
            <person name="Hall N."/>
            <person name="Watson M."/>
            <person name="Adriaenssens E.M."/>
            <person name="Foster-Nyarko E."/>
            <person name="Jarju S."/>
            <person name="Secka A."/>
            <person name="Antonio M."/>
            <person name="Oren A."/>
            <person name="Chaudhuri R.R."/>
            <person name="La Ragione R."/>
            <person name="Hildebrand F."/>
            <person name="Pallen M.J."/>
        </authorList>
    </citation>
    <scope>NUCLEOTIDE SEQUENCE</scope>
    <source>
        <strain evidence="1">ChiHjej12B11-16260</strain>
    </source>
</reference>
<organism evidence="1 2">
    <name type="scientific">Candidatus Barnesiella excrementipullorum</name>
    <dbReference type="NCBI Taxonomy" id="2838479"/>
    <lineage>
        <taxon>Bacteria</taxon>
        <taxon>Pseudomonadati</taxon>
        <taxon>Bacteroidota</taxon>
        <taxon>Bacteroidia</taxon>
        <taxon>Bacteroidales</taxon>
        <taxon>Barnesiellaceae</taxon>
        <taxon>Barnesiella</taxon>
    </lineage>
</organism>
<evidence type="ECO:0000313" key="1">
    <source>
        <dbReference type="EMBL" id="HIX45671.1"/>
    </source>
</evidence>
<reference evidence="1" key="2">
    <citation type="submission" date="2021-04" db="EMBL/GenBank/DDBJ databases">
        <authorList>
            <person name="Gilroy R."/>
        </authorList>
    </citation>
    <scope>NUCLEOTIDE SEQUENCE</scope>
    <source>
        <strain evidence="1">ChiHjej12B11-16260</strain>
    </source>
</reference>
<dbReference type="Proteomes" id="UP000824246">
    <property type="component" value="Unassembled WGS sequence"/>
</dbReference>
<proteinExistence type="predicted"/>
<dbReference type="AlphaFoldDB" id="A0A9D2AQU3"/>
<name>A0A9D2AQU3_9BACT</name>
<evidence type="ECO:0000313" key="2">
    <source>
        <dbReference type="Proteomes" id="UP000824246"/>
    </source>
</evidence>
<dbReference type="Pfam" id="PF16109">
    <property type="entry name" value="DUF4827"/>
    <property type="match status" value="1"/>
</dbReference>
<dbReference type="InterPro" id="IPR046357">
    <property type="entry name" value="PPIase_dom_sf"/>
</dbReference>
<sequence length="172" mass="19298">MLYTSCDDTKSYSELLEEENEAVDKFLANYQVIYTIPADNNFEVGPSAPYYQIDDDGNVFMQVIDKGDAGMAYDNEVIYFRYSRLNLLTWASGGDQVPSGNDSSLASPLSFNFKNTTLGSTTQYGTGIQQPLYYLNKNCRVNLLIKSKAGSSEDLVSVTPYLYDIRYFPSNI</sequence>
<accession>A0A9D2AQU3</accession>
<dbReference type="InterPro" id="IPR032252">
    <property type="entry name" value="DUF4827"/>
</dbReference>
<dbReference type="EMBL" id="DXFB01000146">
    <property type="protein sequence ID" value="HIX45671.1"/>
    <property type="molecule type" value="Genomic_DNA"/>
</dbReference>
<protein>
    <submittedName>
        <fullName evidence="1">DUF4827 domain-containing protein</fullName>
    </submittedName>
</protein>
<comment type="caution">
    <text evidence="1">The sequence shown here is derived from an EMBL/GenBank/DDBJ whole genome shotgun (WGS) entry which is preliminary data.</text>
</comment>